<dbReference type="Pfam" id="PF20172">
    <property type="entry name" value="DUF6538"/>
    <property type="match status" value="1"/>
</dbReference>
<dbReference type="SUPFAM" id="SSF56349">
    <property type="entry name" value="DNA breaking-rejoining enzymes"/>
    <property type="match status" value="1"/>
</dbReference>
<evidence type="ECO:0000256" key="5">
    <source>
        <dbReference type="SAM" id="MobiDB-lite"/>
    </source>
</evidence>
<evidence type="ECO:0000256" key="4">
    <source>
        <dbReference type="ARBA" id="ARBA00023172"/>
    </source>
</evidence>
<dbReference type="Gene3D" id="1.10.150.130">
    <property type="match status" value="1"/>
</dbReference>
<sequence>MPAHIPHTYRKPSGVYYFRYVFPKSFLEQFPAIGADLRFSLKTRTHAQAKLRVYQYVNIVNKSIDLFVRCYYNTQLCRFHIFKKDILNRYNINLNNITIFSGDAPCNRQVVTKKDFYTMMELIRHTHSDGSITAFNFGSPERDVEALALLKTKERYFAHKLIQQDDISCSFPVSDFIPQSPTWYFSPVTELDTYSPDPVPDVPDEVWDHLIGSKLEPESEPDTSLSADEAHVEPVSISPEQPNESTPIPEAMCQEETITIEALTARFFADNVAQGVYIEGDATYRKYRGYMKNVVEAVGSDTLVHTLTPRRIMEIRNVILRFPKRRNDGGRQHRTLEDLLADPTVVRIKKDMASEYFDRFKAVLDHGCILGYLTSNPADKVKIRKVKGRTGTGIEEDDSRHPFSDEDLINILKGYIYHGDYDVAPRKLYDAHFWVPLIAMYTGMRVGEICQLQISDIHTEGKRWHGRVFDQPYIQVCAEHETQRVKNENATRKVPIHPRLIEIGFLDYVAFRKHEARRFEDQRLFRHMRYESSSKWGRVISRWFNGDGEKAGGGYKHRVLDTKDQDGKVFHSFRHTVMDIFRSTLGSKGKHITSALLGHEEEGSSAAYGDGYQLDRLSEAMYTLRYSDEVEALVSSLRFDDYVQKMIKYGMEGYERNTRIRWPKQDAAA</sequence>
<evidence type="ECO:0000256" key="3">
    <source>
        <dbReference type="ARBA" id="ARBA00023125"/>
    </source>
</evidence>
<dbReference type="InterPro" id="IPR013762">
    <property type="entry name" value="Integrase-like_cat_sf"/>
</dbReference>
<dbReference type="PANTHER" id="PTHR30349:SF41">
    <property type="entry name" value="INTEGRASE_RECOMBINASE PROTEIN MJ0367-RELATED"/>
    <property type="match status" value="1"/>
</dbReference>
<proteinExistence type="inferred from homology"/>
<accession>A0A5J6LGT4</accession>
<gene>
    <name evidence="7" type="ORF">F5I99_13370</name>
</gene>
<dbReference type="InterPro" id="IPR046668">
    <property type="entry name" value="DUF6538"/>
</dbReference>
<evidence type="ECO:0000313" key="8">
    <source>
        <dbReference type="Proteomes" id="UP000325606"/>
    </source>
</evidence>
<reference evidence="7 8" key="1">
    <citation type="submission" date="2019-09" db="EMBL/GenBank/DDBJ databases">
        <title>Nitrincola iocasae sp. nov., a bacterium isolated from the sediment collected at a cold seep field in South China Sea.</title>
        <authorList>
            <person name="Zhang H."/>
            <person name="Wang H."/>
            <person name="Li C."/>
        </authorList>
    </citation>
    <scope>NUCLEOTIDE SEQUENCE [LARGE SCALE GENOMIC DNA]</scope>
    <source>
        <strain evidence="7 8">KXZD1103</strain>
    </source>
</reference>
<feature type="domain" description="DUF6538" evidence="6">
    <location>
        <begin position="7"/>
        <end position="55"/>
    </location>
</feature>
<dbReference type="InterPro" id="IPR011010">
    <property type="entry name" value="DNA_brk_join_enz"/>
</dbReference>
<dbReference type="GO" id="GO:0006310">
    <property type="term" value="P:DNA recombination"/>
    <property type="evidence" value="ECO:0007669"/>
    <property type="project" value="UniProtKB-KW"/>
</dbReference>
<name>A0A5J6LGT4_9GAMM</name>
<keyword evidence="3" id="KW-0238">DNA-binding</keyword>
<evidence type="ECO:0000313" key="7">
    <source>
        <dbReference type="EMBL" id="QEW07401.1"/>
    </source>
</evidence>
<evidence type="ECO:0000256" key="1">
    <source>
        <dbReference type="ARBA" id="ARBA00008857"/>
    </source>
</evidence>
<dbReference type="GO" id="GO:0015074">
    <property type="term" value="P:DNA integration"/>
    <property type="evidence" value="ECO:0007669"/>
    <property type="project" value="UniProtKB-KW"/>
</dbReference>
<evidence type="ECO:0000259" key="6">
    <source>
        <dbReference type="Pfam" id="PF20172"/>
    </source>
</evidence>
<evidence type="ECO:0000256" key="2">
    <source>
        <dbReference type="ARBA" id="ARBA00022908"/>
    </source>
</evidence>
<keyword evidence="4" id="KW-0233">DNA recombination</keyword>
<protein>
    <submittedName>
        <fullName evidence="7">Site-specific integrase</fullName>
    </submittedName>
</protein>
<feature type="region of interest" description="Disordered" evidence="5">
    <location>
        <begin position="215"/>
        <end position="247"/>
    </location>
</feature>
<keyword evidence="8" id="KW-1185">Reference proteome</keyword>
<dbReference type="CDD" id="cd01184">
    <property type="entry name" value="INT_C_like_1"/>
    <property type="match status" value="1"/>
</dbReference>
<dbReference type="KEGG" id="nik:F5I99_13370"/>
<dbReference type="EMBL" id="CP044222">
    <property type="protein sequence ID" value="QEW07401.1"/>
    <property type="molecule type" value="Genomic_DNA"/>
</dbReference>
<dbReference type="Proteomes" id="UP000325606">
    <property type="component" value="Chromosome"/>
</dbReference>
<keyword evidence="2" id="KW-0229">DNA integration</keyword>
<dbReference type="GO" id="GO:0003677">
    <property type="term" value="F:DNA binding"/>
    <property type="evidence" value="ECO:0007669"/>
    <property type="project" value="UniProtKB-KW"/>
</dbReference>
<dbReference type="PANTHER" id="PTHR30349">
    <property type="entry name" value="PHAGE INTEGRASE-RELATED"/>
    <property type="match status" value="1"/>
</dbReference>
<organism evidence="7 8">
    <name type="scientific">Nitrincola iocasae</name>
    <dbReference type="NCBI Taxonomy" id="2614693"/>
    <lineage>
        <taxon>Bacteria</taxon>
        <taxon>Pseudomonadati</taxon>
        <taxon>Pseudomonadota</taxon>
        <taxon>Gammaproteobacteria</taxon>
        <taxon>Oceanospirillales</taxon>
        <taxon>Oceanospirillaceae</taxon>
        <taxon>Nitrincola</taxon>
    </lineage>
</organism>
<dbReference type="InterPro" id="IPR050090">
    <property type="entry name" value="Tyrosine_recombinase_XerCD"/>
</dbReference>
<dbReference type="Gene3D" id="1.10.443.10">
    <property type="entry name" value="Intergrase catalytic core"/>
    <property type="match status" value="1"/>
</dbReference>
<comment type="similarity">
    <text evidence="1">Belongs to the 'phage' integrase family.</text>
</comment>
<dbReference type="AlphaFoldDB" id="A0A5J6LGT4"/>
<dbReference type="InterPro" id="IPR010998">
    <property type="entry name" value="Integrase_recombinase_N"/>
</dbReference>